<name>A0ABP6LSI9_9ACTN</name>
<protein>
    <recommendedName>
        <fullName evidence="6">DUF4365 domain-containing protein</fullName>
    </recommendedName>
</protein>
<gene>
    <name evidence="4" type="ORF">GCM10010448_44110</name>
</gene>
<evidence type="ECO:0000256" key="1">
    <source>
        <dbReference type="SAM" id="MobiDB-lite"/>
    </source>
</evidence>
<proteinExistence type="predicted"/>
<evidence type="ECO:0000259" key="3">
    <source>
        <dbReference type="Pfam" id="PF18157"/>
    </source>
</evidence>
<keyword evidence="5" id="KW-1185">Reference proteome</keyword>
<dbReference type="Proteomes" id="UP001501532">
    <property type="component" value="Unassembled WGS sequence"/>
</dbReference>
<evidence type="ECO:0000313" key="4">
    <source>
        <dbReference type="EMBL" id="GAA3055861.1"/>
    </source>
</evidence>
<feature type="compositionally biased region" description="Polar residues" evidence="1">
    <location>
        <begin position="169"/>
        <end position="180"/>
    </location>
</feature>
<sequence length="201" mass="21694">MEVAHRSTFRPASTDPKFAIRLGCADAGLLTQCVVTPSTDRQIDNAESLDHRTYSSWLDGLRQLGVRVLPQHTLGDDLPDSLQYAAVWMVKRRKDGPTRLPKHLPVAVLVTPLPDGEGLAAVRGWDDMAGEWVPYPHFLLGLVKQAEIGPEAFTEPETSDDDARPDGSPASSGVVTSPNSAGRPRHSSNACCTPSEGNPPH</sequence>
<reference evidence="5" key="1">
    <citation type="journal article" date="2019" name="Int. J. Syst. Evol. Microbiol.">
        <title>The Global Catalogue of Microorganisms (GCM) 10K type strain sequencing project: providing services to taxonomists for standard genome sequencing and annotation.</title>
        <authorList>
            <consortium name="The Broad Institute Genomics Platform"/>
            <consortium name="The Broad Institute Genome Sequencing Center for Infectious Disease"/>
            <person name="Wu L."/>
            <person name="Ma J."/>
        </authorList>
    </citation>
    <scope>NUCLEOTIDE SEQUENCE [LARGE SCALE GENOMIC DNA]</scope>
    <source>
        <strain evidence="5">JCM 9091</strain>
    </source>
</reference>
<organism evidence="4 5">
    <name type="scientific">Streptomyces glomeratus</name>
    <dbReference type="NCBI Taxonomy" id="284452"/>
    <lineage>
        <taxon>Bacteria</taxon>
        <taxon>Bacillati</taxon>
        <taxon>Actinomycetota</taxon>
        <taxon>Actinomycetes</taxon>
        <taxon>Kitasatosporales</taxon>
        <taxon>Streptomycetaceae</taxon>
        <taxon>Streptomyces</taxon>
    </lineage>
</organism>
<evidence type="ECO:0000313" key="5">
    <source>
        <dbReference type="Proteomes" id="UP001501532"/>
    </source>
</evidence>
<feature type="compositionally biased region" description="Polar residues" evidence="1">
    <location>
        <begin position="187"/>
        <end position="201"/>
    </location>
</feature>
<dbReference type="Pfam" id="PF13032">
    <property type="entry name" value="RNaseH_pPIWI_RE"/>
    <property type="match status" value="1"/>
</dbReference>
<evidence type="ECO:0008006" key="6">
    <source>
        <dbReference type="Google" id="ProtNLM"/>
    </source>
</evidence>
<feature type="domain" description="pPIWI-RE RNaseH" evidence="2">
    <location>
        <begin position="84"/>
        <end position="149"/>
    </location>
</feature>
<evidence type="ECO:0000259" key="2">
    <source>
        <dbReference type="Pfam" id="PF13032"/>
    </source>
</evidence>
<comment type="caution">
    <text evidence="4">The sequence shown here is derived from an EMBL/GenBank/DDBJ whole genome shotgun (WGS) entry which is preliminary data.</text>
</comment>
<dbReference type="InterPro" id="IPR024996">
    <property type="entry name" value="RNaseH_pPIWI_RE"/>
</dbReference>
<feature type="domain" description="Prokaryotic pPIWI-RE MID" evidence="3">
    <location>
        <begin position="2"/>
        <end position="72"/>
    </location>
</feature>
<feature type="region of interest" description="Disordered" evidence="1">
    <location>
        <begin position="153"/>
        <end position="201"/>
    </location>
</feature>
<dbReference type="EMBL" id="BAAAUF010000043">
    <property type="protein sequence ID" value="GAA3055861.1"/>
    <property type="molecule type" value="Genomic_DNA"/>
</dbReference>
<accession>A0ABP6LSI9</accession>
<dbReference type="Pfam" id="PF18157">
    <property type="entry name" value="MID_pPIWI_RE"/>
    <property type="match status" value="1"/>
</dbReference>
<dbReference type="InterPro" id="IPR040496">
    <property type="entry name" value="MID_pPIWI_RE"/>
</dbReference>